<name>A0A7K0HT10_PARDI</name>
<dbReference type="EMBL" id="WKMC01000126">
    <property type="protein sequence ID" value="MRZ52977.1"/>
    <property type="molecule type" value="Genomic_DNA"/>
</dbReference>
<dbReference type="Proteomes" id="UP000441358">
    <property type="component" value="Unassembled WGS sequence"/>
</dbReference>
<proteinExistence type="predicted"/>
<evidence type="ECO:0000256" key="1">
    <source>
        <dbReference type="SAM" id="SignalP"/>
    </source>
</evidence>
<feature type="non-terminal residue" evidence="2">
    <location>
        <position position="216"/>
    </location>
</feature>
<sequence>MRKQIYCLLSFLWISCLSVSAADRWAINSAGGITWQVDERVPHEDHIEMSGLRVSTVLRYGVDANGAFMLNRSMVWPMLRTIPNNTHASLMRRFAWNVTDMVEVNGQSLLNEKVKEVTLNGTMVVQSEYTLPRKGKLGLTRILFPSVSNPAFCEKYILRNIGESAISVEIPSSRSVVETDAAKGVDGSYKLVSTINGQVARQLQPGEELTFSATFA</sequence>
<feature type="chain" id="PRO_5029489799" evidence="1">
    <location>
        <begin position="22"/>
        <end position="216"/>
    </location>
</feature>
<evidence type="ECO:0000313" key="2">
    <source>
        <dbReference type="EMBL" id="MRZ52977.1"/>
    </source>
</evidence>
<gene>
    <name evidence="2" type="ORF">GKD66_22800</name>
</gene>
<evidence type="ECO:0000313" key="3">
    <source>
        <dbReference type="Proteomes" id="UP000441358"/>
    </source>
</evidence>
<accession>A0A7K0HT10</accession>
<organism evidence="2 3">
    <name type="scientific">Parabacteroides distasonis</name>
    <dbReference type="NCBI Taxonomy" id="823"/>
    <lineage>
        <taxon>Bacteria</taxon>
        <taxon>Pseudomonadati</taxon>
        <taxon>Bacteroidota</taxon>
        <taxon>Bacteroidia</taxon>
        <taxon>Bacteroidales</taxon>
        <taxon>Tannerellaceae</taxon>
        <taxon>Parabacteroides</taxon>
    </lineage>
</organism>
<dbReference type="AlphaFoldDB" id="A0A7K0HT10"/>
<protein>
    <submittedName>
        <fullName evidence="2">Uncharacterized protein</fullName>
    </submittedName>
</protein>
<dbReference type="PROSITE" id="PS51257">
    <property type="entry name" value="PROKAR_LIPOPROTEIN"/>
    <property type="match status" value="1"/>
</dbReference>
<feature type="signal peptide" evidence="1">
    <location>
        <begin position="1"/>
        <end position="21"/>
    </location>
</feature>
<reference evidence="2 3" key="1">
    <citation type="journal article" date="2019" name="Nat. Med.">
        <title>A library of human gut bacterial isolates paired with longitudinal multiomics data enables mechanistic microbiome research.</title>
        <authorList>
            <person name="Poyet M."/>
            <person name="Groussin M."/>
            <person name="Gibbons S.M."/>
            <person name="Avila-Pacheco J."/>
            <person name="Jiang X."/>
            <person name="Kearney S.M."/>
            <person name="Perrotta A.R."/>
            <person name="Berdy B."/>
            <person name="Zhao S."/>
            <person name="Lieberman T.D."/>
            <person name="Swanson P.K."/>
            <person name="Smith M."/>
            <person name="Roesemann S."/>
            <person name="Alexander J.E."/>
            <person name="Rich S.A."/>
            <person name="Livny J."/>
            <person name="Vlamakis H."/>
            <person name="Clish C."/>
            <person name="Bullock K."/>
            <person name="Deik A."/>
            <person name="Scott J."/>
            <person name="Pierce K.A."/>
            <person name="Xavier R.J."/>
            <person name="Alm E.J."/>
        </authorList>
    </citation>
    <scope>NUCLEOTIDE SEQUENCE [LARGE SCALE GENOMIC DNA]</scope>
    <source>
        <strain evidence="2 3">BIOML-A32</strain>
    </source>
</reference>
<keyword evidence="1" id="KW-0732">Signal</keyword>
<comment type="caution">
    <text evidence="2">The sequence shown here is derived from an EMBL/GenBank/DDBJ whole genome shotgun (WGS) entry which is preliminary data.</text>
</comment>